<dbReference type="PROSITE" id="PS50111">
    <property type="entry name" value="CHEMOTAXIS_TRANSDUC_2"/>
    <property type="match status" value="1"/>
</dbReference>
<reference evidence="6 7" key="2">
    <citation type="journal article" date="2010" name="Stand. Genomic Sci.">
        <title>Complete genome sequence of Sulfurospirillum deleyianum type strain (5175).</title>
        <authorList>
            <person name="Sikorski J."/>
            <person name="Lapidus A."/>
            <person name="Copeland A."/>
            <person name="Glavina Del Rio T."/>
            <person name="Nolan M."/>
            <person name="Lucas S."/>
            <person name="Chen F."/>
            <person name="Tice H."/>
            <person name="Cheng J.F."/>
            <person name="Saunders E."/>
            <person name="Bruce D."/>
            <person name="Goodwin L."/>
            <person name="Pitluck S."/>
            <person name="Ovchinnikova G."/>
            <person name="Pati A."/>
            <person name="Ivanova N."/>
            <person name="Mavromatis K."/>
            <person name="Chen A."/>
            <person name="Palaniappan K."/>
            <person name="Chain P."/>
            <person name="Land M."/>
            <person name="Hauser L."/>
            <person name="Chang Y.J."/>
            <person name="Jeffries C.D."/>
            <person name="Brettin T."/>
            <person name="Detter J.C."/>
            <person name="Han C."/>
            <person name="Rohde M."/>
            <person name="Lang E."/>
            <person name="Spring S."/>
            <person name="Goker M."/>
            <person name="Bristow J."/>
            <person name="Eisen J.A."/>
            <person name="Markowitz V."/>
            <person name="Hugenholtz P."/>
            <person name="Kyrpides N.C."/>
            <person name="Klenk H.P."/>
        </authorList>
    </citation>
    <scope>NUCLEOTIDE SEQUENCE [LARGE SCALE GENOMIC DNA]</scope>
    <source>
        <strain evidence="7">ATCC 51133 / DSM 6946 / 5175</strain>
    </source>
</reference>
<evidence type="ECO:0000256" key="3">
    <source>
        <dbReference type="PROSITE-ProRule" id="PRU00284"/>
    </source>
</evidence>
<evidence type="ECO:0000259" key="5">
    <source>
        <dbReference type="PROSITE" id="PS50111"/>
    </source>
</evidence>
<dbReference type="STRING" id="525898.Sdel_0818"/>
<gene>
    <name evidence="6" type="ordered locus">Sdel_0818</name>
</gene>
<organism evidence="6 7">
    <name type="scientific">Sulfurospirillum deleyianum (strain ATCC 51133 / DSM 6946 / 5175)</name>
    <dbReference type="NCBI Taxonomy" id="525898"/>
    <lineage>
        <taxon>Bacteria</taxon>
        <taxon>Pseudomonadati</taxon>
        <taxon>Campylobacterota</taxon>
        <taxon>Epsilonproteobacteria</taxon>
        <taxon>Campylobacterales</taxon>
        <taxon>Sulfurospirillaceae</taxon>
        <taxon>Sulfurospirillum</taxon>
    </lineage>
</organism>
<dbReference type="PANTHER" id="PTHR32089">
    <property type="entry name" value="METHYL-ACCEPTING CHEMOTAXIS PROTEIN MCPB"/>
    <property type="match status" value="1"/>
</dbReference>
<keyword evidence="7" id="KW-1185">Reference proteome</keyword>
<proteinExistence type="inferred from homology"/>
<accession>D1B179</accession>
<dbReference type="HOGENOM" id="CLU_451931_0_0_7"/>
<comment type="similarity">
    <text evidence="2">Belongs to the methyl-accepting chemotaxis (MCP) protein family.</text>
</comment>
<feature type="transmembrane region" description="Helical" evidence="4">
    <location>
        <begin position="15"/>
        <end position="38"/>
    </location>
</feature>
<dbReference type="KEGG" id="sdl:Sdel_0818"/>
<keyword evidence="4" id="KW-0812">Transmembrane</keyword>
<evidence type="ECO:0000313" key="7">
    <source>
        <dbReference type="Proteomes" id="UP000002222"/>
    </source>
</evidence>
<dbReference type="RefSeq" id="WP_012856613.1">
    <property type="nucleotide sequence ID" value="NC_013512.1"/>
</dbReference>
<dbReference type="EMBL" id="CP001816">
    <property type="protein sequence ID" value="ACZ11849.1"/>
    <property type="molecule type" value="Genomic_DNA"/>
</dbReference>
<dbReference type="eggNOG" id="COG0840">
    <property type="taxonomic scope" value="Bacteria"/>
</dbReference>
<name>D1B179_SULD5</name>
<feature type="domain" description="Methyl-accepting transducer" evidence="5">
    <location>
        <begin position="303"/>
        <end position="475"/>
    </location>
</feature>
<dbReference type="GO" id="GO:0004888">
    <property type="term" value="F:transmembrane signaling receptor activity"/>
    <property type="evidence" value="ECO:0007669"/>
    <property type="project" value="InterPro"/>
</dbReference>
<dbReference type="PANTHER" id="PTHR32089:SF112">
    <property type="entry name" value="LYSOZYME-LIKE PROTEIN-RELATED"/>
    <property type="match status" value="1"/>
</dbReference>
<feature type="transmembrane region" description="Helical" evidence="4">
    <location>
        <begin position="225"/>
        <end position="245"/>
    </location>
</feature>
<protein>
    <submittedName>
        <fullName evidence="6">Chemotaxis sensory transducer</fullName>
    </submittedName>
</protein>
<dbReference type="InterPro" id="IPR004090">
    <property type="entry name" value="Chemotax_Me-accpt_rcpt"/>
</dbReference>
<dbReference type="Pfam" id="PF00015">
    <property type="entry name" value="MCPsignal"/>
    <property type="match status" value="1"/>
</dbReference>
<keyword evidence="4" id="KW-1133">Transmembrane helix</keyword>
<dbReference type="AlphaFoldDB" id="D1B179"/>
<keyword evidence="1 3" id="KW-0807">Transducer</keyword>
<dbReference type="GO" id="GO:0016020">
    <property type="term" value="C:membrane"/>
    <property type="evidence" value="ECO:0007669"/>
    <property type="project" value="InterPro"/>
</dbReference>
<dbReference type="OrthoDB" id="5337493at2"/>
<dbReference type="PRINTS" id="PR00260">
    <property type="entry name" value="CHEMTRNSDUCR"/>
</dbReference>
<dbReference type="SUPFAM" id="SSF58104">
    <property type="entry name" value="Methyl-accepting chemotaxis protein (MCP) signaling domain"/>
    <property type="match status" value="1"/>
</dbReference>
<evidence type="ECO:0000256" key="2">
    <source>
        <dbReference type="ARBA" id="ARBA00029447"/>
    </source>
</evidence>
<dbReference type="Gene3D" id="1.10.287.950">
    <property type="entry name" value="Methyl-accepting chemotaxis protein"/>
    <property type="match status" value="1"/>
</dbReference>
<dbReference type="InterPro" id="IPR004089">
    <property type="entry name" value="MCPsignal_dom"/>
</dbReference>
<dbReference type="GO" id="GO:0007165">
    <property type="term" value="P:signal transduction"/>
    <property type="evidence" value="ECO:0007669"/>
    <property type="project" value="UniProtKB-KW"/>
</dbReference>
<evidence type="ECO:0000256" key="1">
    <source>
        <dbReference type="ARBA" id="ARBA00023224"/>
    </source>
</evidence>
<keyword evidence="4" id="KW-0472">Membrane</keyword>
<evidence type="ECO:0000256" key="4">
    <source>
        <dbReference type="SAM" id="Phobius"/>
    </source>
</evidence>
<dbReference type="Proteomes" id="UP000002222">
    <property type="component" value="Chromosome"/>
</dbReference>
<reference evidence="7" key="1">
    <citation type="submission" date="2009-11" db="EMBL/GenBank/DDBJ databases">
        <title>The complete genome of Sulfurospirillum deleyianum DSM 6946.</title>
        <authorList>
            <consortium name="US DOE Joint Genome Institute (JGI-PGF)"/>
            <person name="Lucas S."/>
            <person name="Copeland A."/>
            <person name="Lapidus A."/>
            <person name="Glavina del Rio T."/>
            <person name="Dalin E."/>
            <person name="Tice H."/>
            <person name="Bruce D."/>
            <person name="Goodwin L."/>
            <person name="Pitluck S."/>
            <person name="Kyrpides N."/>
            <person name="Mavromatis K."/>
            <person name="Ivanova N."/>
            <person name="Ovchinnikova G."/>
            <person name="Munk A.C."/>
            <person name="Lu M."/>
            <person name="Brettin T."/>
            <person name="Detter J.C."/>
            <person name="Han C."/>
            <person name="Tapia R."/>
            <person name="Larimer F."/>
            <person name="Land M."/>
            <person name="Hauser L."/>
            <person name="Markowitz V."/>
            <person name="Cheng J.F."/>
            <person name="Hugenholtz P."/>
            <person name="Woyke T."/>
            <person name="Wu D."/>
            <person name="Aumann P."/>
            <person name="Schneider S."/>
            <person name="Lang E."/>
            <person name="Spring S."/>
            <person name="Klenk H.P."/>
            <person name="Eisen J.A."/>
        </authorList>
    </citation>
    <scope>NUCLEOTIDE SEQUENCE [LARGE SCALE GENOMIC DNA]</scope>
    <source>
        <strain evidence="7">ATCC 51133 / DSM 6946 / 5175</strain>
    </source>
</reference>
<dbReference type="SMART" id="SM00283">
    <property type="entry name" value="MA"/>
    <property type="match status" value="1"/>
</dbReference>
<dbReference type="GO" id="GO:0006935">
    <property type="term" value="P:chemotaxis"/>
    <property type="evidence" value="ECO:0007669"/>
    <property type="project" value="InterPro"/>
</dbReference>
<evidence type="ECO:0000313" key="6">
    <source>
        <dbReference type="EMBL" id="ACZ11849.1"/>
    </source>
</evidence>
<sequence length="590" mass="67121">MPFSFLKQLSIKQRFYFGFLTIFSAFFIMTLIYGLSFLHQQNFFHTQIDQSKTLRSHLQETTQMNTNIIQKFSALEKDAQTIAQFYNDLFALRTLRNELQTLNFKPSQQRKLERLSEELKAWQKSAAGMHPFIEPYASQFTILAERLKLESNEDVVRDIALVIEDITGKVIDEALTFNDKTLKSMQTLDKNIAYLNTQLEEGTQTLSSSHLALENLLKSTQKDTLYLFIAALFFISTLFLLWFAIRSIVRQTLLMRDELERMITDQQHIDLRQKITTPKAKSKDELDGIARMMGSVFLHVENTIVQIDDIAQDARHFAQSLQGTSQSLLETIHAQENSIEKMNQPIETLKQTLSQSEGMSEQTKEVLKQNMHVMGQFMSDLEALNTDVNQSQHEQNAIYKQMQELSMHVAQMQTVFTLIDEIAEQTNLLALNAAIEAARAGEHGRGFAVVADEVRKLAERTQESLSNIDVIVKEIIGGVVQNTKRLDCVTTLMEDTAKRMASLGNIATRTQKEINHSLGIADEAVHLSHDVSYTVNLLIEQMQSTLKLSLTNKDKGNAVATVSEELFTISHTMMHTLSRFLHVKNTSVTS</sequence>